<gene>
    <name evidence="5" type="ORF">WH96_12625</name>
</gene>
<comment type="caution">
    <text evidence="5">The sequence shown here is derived from an EMBL/GenBank/DDBJ whole genome shotgun (WGS) entry which is preliminary data.</text>
</comment>
<dbReference type="EMBL" id="LAQL01000007">
    <property type="protein sequence ID" value="KLN60615.1"/>
    <property type="molecule type" value="Genomic_DNA"/>
</dbReference>
<dbReference type="PANTHER" id="PTHR30154:SF53">
    <property type="entry name" value="HTH-TYPE TRANSCRIPTIONAL REGULATOR LRPC"/>
    <property type="match status" value="1"/>
</dbReference>
<dbReference type="PANTHER" id="PTHR30154">
    <property type="entry name" value="LEUCINE-RESPONSIVE REGULATORY PROTEIN"/>
    <property type="match status" value="1"/>
</dbReference>
<dbReference type="SUPFAM" id="SSF46785">
    <property type="entry name" value="Winged helix' DNA-binding domain"/>
    <property type="match status" value="1"/>
</dbReference>
<dbReference type="Pfam" id="PF13404">
    <property type="entry name" value="HTH_AsnC-type"/>
    <property type="match status" value="1"/>
</dbReference>
<dbReference type="SMART" id="SM00344">
    <property type="entry name" value="HTH_ASNC"/>
    <property type="match status" value="1"/>
</dbReference>
<organism evidence="5 6">
    <name type="scientific">Kiloniella spongiae</name>
    <dbReference type="NCBI Taxonomy" id="1489064"/>
    <lineage>
        <taxon>Bacteria</taxon>
        <taxon>Pseudomonadati</taxon>
        <taxon>Pseudomonadota</taxon>
        <taxon>Alphaproteobacteria</taxon>
        <taxon>Rhodospirillales</taxon>
        <taxon>Kiloniellaceae</taxon>
        <taxon>Kiloniella</taxon>
    </lineage>
</organism>
<proteinExistence type="predicted"/>
<protein>
    <recommendedName>
        <fullName evidence="4">HTH asnC-type domain-containing protein</fullName>
    </recommendedName>
</protein>
<dbReference type="InterPro" id="IPR019887">
    <property type="entry name" value="Tscrpt_reg_AsnC/Lrp_C"/>
</dbReference>
<keyword evidence="2" id="KW-0238">DNA-binding</keyword>
<accession>A0A0H2MV90</accession>
<dbReference type="InterPro" id="IPR036390">
    <property type="entry name" value="WH_DNA-bd_sf"/>
</dbReference>
<reference evidence="5 6" key="1">
    <citation type="submission" date="2015-03" db="EMBL/GenBank/DDBJ databases">
        <title>Genome Sequence of Kiloniella spongiae MEBiC09566, isolated from a marine sponge.</title>
        <authorList>
            <person name="Shao Z."/>
            <person name="Wang L."/>
            <person name="Li X."/>
        </authorList>
    </citation>
    <scope>NUCLEOTIDE SEQUENCE [LARGE SCALE GENOMIC DNA]</scope>
    <source>
        <strain evidence="5 6">MEBiC09566</strain>
    </source>
</reference>
<dbReference type="GO" id="GO:0005829">
    <property type="term" value="C:cytosol"/>
    <property type="evidence" value="ECO:0007669"/>
    <property type="project" value="TreeGrafter"/>
</dbReference>
<keyword evidence="6" id="KW-1185">Reference proteome</keyword>
<dbReference type="AlphaFoldDB" id="A0A0H2MV90"/>
<dbReference type="InterPro" id="IPR011008">
    <property type="entry name" value="Dimeric_a/b-barrel"/>
</dbReference>
<dbReference type="GO" id="GO:0043565">
    <property type="term" value="F:sequence-specific DNA binding"/>
    <property type="evidence" value="ECO:0007669"/>
    <property type="project" value="InterPro"/>
</dbReference>
<feature type="domain" description="HTH asnC-type" evidence="4">
    <location>
        <begin position="2"/>
        <end position="56"/>
    </location>
</feature>
<evidence type="ECO:0000259" key="4">
    <source>
        <dbReference type="PROSITE" id="PS50956"/>
    </source>
</evidence>
<dbReference type="PROSITE" id="PS50956">
    <property type="entry name" value="HTH_ASNC_2"/>
    <property type="match status" value="1"/>
</dbReference>
<dbReference type="GO" id="GO:0043200">
    <property type="term" value="P:response to amino acid"/>
    <property type="evidence" value="ECO:0007669"/>
    <property type="project" value="TreeGrafter"/>
</dbReference>
<sequence>MIDNTDQELIALLRQDARQPVVSLAHTLGISRATVQNRIDRLLKKKVIQGFTIKTSNADAQAPIRAQARIKMRSKSNKRIMTYLAGRTEIVAVHTISGPYDILVDIHTQSLENLDSALADIRTHEDVMETDTNILLATHYQ</sequence>
<dbReference type="Pfam" id="PF01037">
    <property type="entry name" value="AsnC_trans_reg"/>
    <property type="match status" value="1"/>
</dbReference>
<dbReference type="Gene3D" id="3.30.70.920">
    <property type="match status" value="1"/>
</dbReference>
<dbReference type="STRING" id="1489064.WH96_12625"/>
<evidence type="ECO:0000256" key="3">
    <source>
        <dbReference type="ARBA" id="ARBA00023163"/>
    </source>
</evidence>
<evidence type="ECO:0000256" key="1">
    <source>
        <dbReference type="ARBA" id="ARBA00023015"/>
    </source>
</evidence>
<dbReference type="InterPro" id="IPR019888">
    <property type="entry name" value="Tscrpt_reg_AsnC-like"/>
</dbReference>
<keyword evidence="3" id="KW-0804">Transcription</keyword>
<name>A0A0H2MV90_9PROT</name>
<dbReference type="Proteomes" id="UP000035444">
    <property type="component" value="Unassembled WGS sequence"/>
</dbReference>
<keyword evidence="1" id="KW-0805">Transcription regulation</keyword>
<evidence type="ECO:0000256" key="2">
    <source>
        <dbReference type="ARBA" id="ARBA00023125"/>
    </source>
</evidence>
<dbReference type="Gene3D" id="1.10.10.10">
    <property type="entry name" value="Winged helix-like DNA-binding domain superfamily/Winged helix DNA-binding domain"/>
    <property type="match status" value="1"/>
</dbReference>
<dbReference type="InterPro" id="IPR000485">
    <property type="entry name" value="AsnC-type_HTH_dom"/>
</dbReference>
<evidence type="ECO:0000313" key="6">
    <source>
        <dbReference type="Proteomes" id="UP000035444"/>
    </source>
</evidence>
<dbReference type="PRINTS" id="PR00033">
    <property type="entry name" value="HTHASNC"/>
</dbReference>
<dbReference type="InterPro" id="IPR036388">
    <property type="entry name" value="WH-like_DNA-bd_sf"/>
</dbReference>
<evidence type="ECO:0000313" key="5">
    <source>
        <dbReference type="EMBL" id="KLN60615.1"/>
    </source>
</evidence>
<dbReference type="SUPFAM" id="SSF54909">
    <property type="entry name" value="Dimeric alpha+beta barrel"/>
    <property type="match status" value="1"/>
</dbReference>